<proteinExistence type="predicted"/>
<comment type="caution">
    <text evidence="3">The sequence shown here is derived from an EMBL/GenBank/DDBJ whole genome shotgun (WGS) entry which is preliminary data.</text>
</comment>
<organism evidence="3 4">
    <name type="scientific">Gemmiger gallinarum</name>
    <dbReference type="NCBI Taxonomy" id="2779354"/>
    <lineage>
        <taxon>Bacteria</taxon>
        <taxon>Bacillati</taxon>
        <taxon>Bacillota</taxon>
        <taxon>Clostridia</taxon>
        <taxon>Eubacteriales</taxon>
        <taxon>Gemmiger</taxon>
    </lineage>
</organism>
<dbReference type="GO" id="GO:0016787">
    <property type="term" value="F:hydrolase activity"/>
    <property type="evidence" value="ECO:0007669"/>
    <property type="project" value="UniProtKB-KW"/>
</dbReference>
<evidence type="ECO:0000256" key="1">
    <source>
        <dbReference type="ARBA" id="ARBA00022801"/>
    </source>
</evidence>
<dbReference type="InterPro" id="IPR050300">
    <property type="entry name" value="GDXG_lipolytic_enzyme"/>
</dbReference>
<dbReference type="Pfam" id="PF07859">
    <property type="entry name" value="Abhydrolase_3"/>
    <property type="match status" value="1"/>
</dbReference>
<evidence type="ECO:0000313" key="4">
    <source>
        <dbReference type="Proteomes" id="UP000768567"/>
    </source>
</evidence>
<keyword evidence="4" id="KW-1185">Reference proteome</keyword>
<feature type="domain" description="Alpha/beta hydrolase fold-3" evidence="2">
    <location>
        <begin position="2"/>
        <end position="171"/>
    </location>
</feature>
<protein>
    <submittedName>
        <fullName evidence="3">Alpha/beta hydrolase</fullName>
    </submittedName>
</protein>
<dbReference type="InterPro" id="IPR013094">
    <property type="entry name" value="AB_hydrolase_3"/>
</dbReference>
<dbReference type="SUPFAM" id="SSF53474">
    <property type="entry name" value="alpha/beta-Hydrolases"/>
    <property type="match status" value="1"/>
</dbReference>
<dbReference type="EMBL" id="JADCKC010000001">
    <property type="protein sequence ID" value="MBE5036192.1"/>
    <property type="molecule type" value="Genomic_DNA"/>
</dbReference>
<evidence type="ECO:0000259" key="2">
    <source>
        <dbReference type="Pfam" id="PF07859"/>
    </source>
</evidence>
<dbReference type="InterPro" id="IPR029058">
    <property type="entry name" value="AB_hydrolase_fold"/>
</dbReference>
<dbReference type="Proteomes" id="UP000768567">
    <property type="component" value="Unassembled WGS sequence"/>
</dbReference>
<keyword evidence="1 3" id="KW-0378">Hydrolase</keyword>
<evidence type="ECO:0000313" key="3">
    <source>
        <dbReference type="EMBL" id="MBE5036192.1"/>
    </source>
</evidence>
<dbReference type="PANTHER" id="PTHR48081">
    <property type="entry name" value="AB HYDROLASE SUPERFAMILY PROTEIN C4A8.06C"/>
    <property type="match status" value="1"/>
</dbReference>
<dbReference type="PANTHER" id="PTHR48081:SF8">
    <property type="entry name" value="ALPHA_BETA HYDROLASE FOLD-3 DOMAIN-CONTAINING PROTEIN-RELATED"/>
    <property type="match status" value="1"/>
</dbReference>
<reference evidence="3 4" key="1">
    <citation type="submission" date="2020-10" db="EMBL/GenBank/DDBJ databases">
        <title>ChiBAC.</title>
        <authorList>
            <person name="Zenner C."/>
            <person name="Hitch T.C.A."/>
            <person name="Clavel T."/>
        </authorList>
    </citation>
    <scope>NUCLEOTIDE SEQUENCE [LARGE SCALE GENOMIC DNA]</scope>
    <source>
        <strain evidence="3 4">DSM 109015</strain>
    </source>
</reference>
<gene>
    <name evidence="3" type="ORF">INF35_00020</name>
</gene>
<sequence>MDYRLSPRYKFPTEQQDAFDAYLWVLENAEQIHIDPQKIAVCGDSAGGNLSAVVCRMAQKQKIQMPCAQELYYPFANMDTETNSMKKYRNAPMCGGKQSKVFNKLFFGDMPEPLEYASLVEAENLEGMPPTYIESAEYDPLLDGAVAYGEKLKVSGVAVEENHTKGTMHGYDIAVDSVFVQTLMKKRVAFLKRYFQQR</sequence>
<dbReference type="RefSeq" id="WP_193499551.1">
    <property type="nucleotide sequence ID" value="NZ_JADCKC010000001.1"/>
</dbReference>
<dbReference type="Gene3D" id="3.40.50.1820">
    <property type="entry name" value="alpha/beta hydrolase"/>
    <property type="match status" value="1"/>
</dbReference>
<accession>A0ABR9QZN2</accession>
<name>A0ABR9QZN2_9FIRM</name>